<evidence type="ECO:0000313" key="3">
    <source>
        <dbReference type="EMBL" id="MFC7178853.1"/>
    </source>
</evidence>
<dbReference type="PROSITE" id="PS51257">
    <property type="entry name" value="PROKAR_LIPOPROTEIN"/>
    <property type="match status" value="1"/>
</dbReference>
<keyword evidence="4" id="KW-1185">Reference proteome</keyword>
<proteinExistence type="predicted"/>
<evidence type="ECO:0000256" key="1">
    <source>
        <dbReference type="SAM" id="MobiDB-lite"/>
    </source>
</evidence>
<dbReference type="Proteomes" id="UP001596435">
    <property type="component" value="Unassembled WGS sequence"/>
</dbReference>
<dbReference type="EMBL" id="JBHTAJ010000006">
    <property type="protein sequence ID" value="MFC7178853.1"/>
    <property type="molecule type" value="Genomic_DNA"/>
</dbReference>
<sequence length="261" mass="26242">MSSRTALRAAALAVSALALTACNDPGGAAAVSAAPSAPASAAASAPAGKPSAPASAAAADHGLDSPPPGQARVAGLALLPWEWGNGFKESGKPSEDTSLALPALDASCHLTGSTPVKGLTGRMQRTVELPSPAGTGVSVFGWSEAEVFGSADASHRDFADTRAGAKRCPAYTDDASGDRFSGVHEVKAPSVAGADEVYAEEGTGVFVLADGKKSDPLPYVLLVARKGEVTFDVYADIDDGRGIAAARTYAGEAMRTLAIKF</sequence>
<feature type="signal peptide" evidence="2">
    <location>
        <begin position="1"/>
        <end position="20"/>
    </location>
</feature>
<protein>
    <recommendedName>
        <fullName evidence="5">Lipoprotein</fullName>
    </recommendedName>
</protein>
<gene>
    <name evidence="3" type="ORF">ACFQMG_04660</name>
</gene>
<evidence type="ECO:0000313" key="4">
    <source>
        <dbReference type="Proteomes" id="UP001596435"/>
    </source>
</evidence>
<feature type="region of interest" description="Disordered" evidence="1">
    <location>
        <begin position="40"/>
        <end position="71"/>
    </location>
</feature>
<feature type="compositionally biased region" description="Low complexity" evidence="1">
    <location>
        <begin position="40"/>
        <end position="59"/>
    </location>
</feature>
<dbReference type="RefSeq" id="WP_380230482.1">
    <property type="nucleotide sequence ID" value="NZ_JBHTAJ010000006.1"/>
</dbReference>
<organism evidence="3 4">
    <name type="scientific">Kitasatospora paranensis</name>
    <dbReference type="NCBI Taxonomy" id="258053"/>
    <lineage>
        <taxon>Bacteria</taxon>
        <taxon>Bacillati</taxon>
        <taxon>Actinomycetota</taxon>
        <taxon>Actinomycetes</taxon>
        <taxon>Kitasatosporales</taxon>
        <taxon>Streptomycetaceae</taxon>
        <taxon>Kitasatospora</taxon>
    </lineage>
</organism>
<name>A0ABW2FVC9_9ACTN</name>
<reference evidence="4" key="1">
    <citation type="journal article" date="2019" name="Int. J. Syst. Evol. Microbiol.">
        <title>The Global Catalogue of Microorganisms (GCM) 10K type strain sequencing project: providing services to taxonomists for standard genome sequencing and annotation.</title>
        <authorList>
            <consortium name="The Broad Institute Genomics Platform"/>
            <consortium name="The Broad Institute Genome Sequencing Center for Infectious Disease"/>
            <person name="Wu L."/>
            <person name="Ma J."/>
        </authorList>
    </citation>
    <scope>NUCLEOTIDE SEQUENCE [LARGE SCALE GENOMIC DNA]</scope>
    <source>
        <strain evidence="4">CGMCC 1.12859</strain>
    </source>
</reference>
<evidence type="ECO:0008006" key="5">
    <source>
        <dbReference type="Google" id="ProtNLM"/>
    </source>
</evidence>
<feature type="chain" id="PRO_5046360926" description="Lipoprotein" evidence="2">
    <location>
        <begin position="21"/>
        <end position="261"/>
    </location>
</feature>
<keyword evidence="2" id="KW-0732">Signal</keyword>
<evidence type="ECO:0000256" key="2">
    <source>
        <dbReference type="SAM" id="SignalP"/>
    </source>
</evidence>
<comment type="caution">
    <text evidence="3">The sequence shown here is derived from an EMBL/GenBank/DDBJ whole genome shotgun (WGS) entry which is preliminary data.</text>
</comment>
<accession>A0ABW2FVC9</accession>